<dbReference type="EMBL" id="QTSX02003230">
    <property type="protein sequence ID" value="KAJ9071408.1"/>
    <property type="molecule type" value="Genomic_DNA"/>
</dbReference>
<organism evidence="1 2">
    <name type="scientific">Entomophthora muscae</name>
    <dbReference type="NCBI Taxonomy" id="34485"/>
    <lineage>
        <taxon>Eukaryota</taxon>
        <taxon>Fungi</taxon>
        <taxon>Fungi incertae sedis</taxon>
        <taxon>Zoopagomycota</taxon>
        <taxon>Entomophthoromycotina</taxon>
        <taxon>Entomophthoromycetes</taxon>
        <taxon>Entomophthorales</taxon>
        <taxon>Entomophthoraceae</taxon>
        <taxon>Entomophthora</taxon>
    </lineage>
</organism>
<comment type="caution">
    <text evidence="1">The sequence shown here is derived from an EMBL/GenBank/DDBJ whole genome shotgun (WGS) entry which is preliminary data.</text>
</comment>
<keyword evidence="2" id="KW-1185">Reference proteome</keyword>
<name>A0ACC2T9Q5_9FUNG</name>
<protein>
    <submittedName>
        <fullName evidence="1">Uncharacterized protein</fullName>
    </submittedName>
</protein>
<dbReference type="Proteomes" id="UP001165960">
    <property type="component" value="Unassembled WGS sequence"/>
</dbReference>
<sequence length="253" mass="27842">MEAMVRLIDEYGSGTYACVLDSYDYDHALSSLLPQIASMKLEKGGIIILRPDSGDPVDTVLKALAAADKVFGSSVNQKGFKVLKGCGVIQGDGIDQEIIKNIISAVLEAGFSAQNVTFGMGAALLQRVDRDTMSFATKLSYRLGMDGIHHSICKDPKTNPGKASLPGKFYVKLEPTHQLPCVYPQPDDSIEMDTENLLRVIYDKGPVDGAFDSFDTIRQRAYQQWEHSPPHFDPISSELKAKHEECRKLRTSS</sequence>
<evidence type="ECO:0000313" key="1">
    <source>
        <dbReference type="EMBL" id="KAJ9071408.1"/>
    </source>
</evidence>
<evidence type="ECO:0000313" key="2">
    <source>
        <dbReference type="Proteomes" id="UP001165960"/>
    </source>
</evidence>
<gene>
    <name evidence="1" type="ORF">DSO57_1037223</name>
</gene>
<accession>A0ACC2T9Q5</accession>
<reference evidence="1" key="1">
    <citation type="submission" date="2022-04" db="EMBL/GenBank/DDBJ databases">
        <title>Genome of the entomopathogenic fungus Entomophthora muscae.</title>
        <authorList>
            <person name="Elya C."/>
            <person name="Lovett B.R."/>
            <person name="Lee E."/>
            <person name="Macias A.M."/>
            <person name="Hajek A.E."/>
            <person name="De Bivort B.L."/>
            <person name="Kasson M.T."/>
            <person name="De Fine Licht H.H."/>
            <person name="Stajich J.E."/>
        </authorList>
    </citation>
    <scope>NUCLEOTIDE SEQUENCE</scope>
    <source>
        <strain evidence="1">Berkeley</strain>
    </source>
</reference>
<proteinExistence type="predicted"/>